<dbReference type="InterPro" id="IPR011006">
    <property type="entry name" value="CheY-like_superfamily"/>
</dbReference>
<dbReference type="InterPro" id="IPR001789">
    <property type="entry name" value="Sig_transdc_resp-reg_receiver"/>
</dbReference>
<evidence type="ECO:0000256" key="1">
    <source>
        <dbReference type="PROSITE-ProRule" id="PRU00169"/>
    </source>
</evidence>
<dbReference type="Gene3D" id="3.40.50.2300">
    <property type="match status" value="1"/>
</dbReference>
<reference evidence="4" key="1">
    <citation type="journal article" date="2019" name="Int. J. Syst. Evol. Microbiol.">
        <title>The Global Catalogue of Microorganisms (GCM) 10K type strain sequencing project: providing services to taxonomists for standard genome sequencing and annotation.</title>
        <authorList>
            <consortium name="The Broad Institute Genomics Platform"/>
            <consortium name="The Broad Institute Genome Sequencing Center for Infectious Disease"/>
            <person name="Wu L."/>
            <person name="Ma J."/>
        </authorList>
    </citation>
    <scope>NUCLEOTIDE SEQUENCE [LARGE SCALE GENOMIC DNA]</scope>
    <source>
        <strain evidence="4">JCM 17555</strain>
    </source>
</reference>
<dbReference type="Proteomes" id="UP001501337">
    <property type="component" value="Unassembled WGS sequence"/>
</dbReference>
<gene>
    <name evidence="3" type="ORF">GCM10022278_12730</name>
</gene>
<organism evidence="3 4">
    <name type="scientific">Allohahella marinimesophila</name>
    <dbReference type="NCBI Taxonomy" id="1054972"/>
    <lineage>
        <taxon>Bacteria</taxon>
        <taxon>Pseudomonadati</taxon>
        <taxon>Pseudomonadota</taxon>
        <taxon>Gammaproteobacteria</taxon>
        <taxon>Oceanospirillales</taxon>
        <taxon>Hahellaceae</taxon>
        <taxon>Allohahella</taxon>
    </lineage>
</organism>
<keyword evidence="1" id="KW-0597">Phosphoprotein</keyword>
<dbReference type="EMBL" id="BAABBO010000007">
    <property type="protein sequence ID" value="GAA3955616.1"/>
    <property type="molecule type" value="Genomic_DNA"/>
</dbReference>
<name>A0ABP7NWT2_9GAMM</name>
<sequence>MAGSALALLDYRLPDSSGLILAQAIRLRLRPDFPIIILTGDIHLSMSEPDIRVLSKPIRPTRLLAAIQTIRYA</sequence>
<evidence type="ECO:0000259" key="2">
    <source>
        <dbReference type="PROSITE" id="PS50110"/>
    </source>
</evidence>
<dbReference type="SUPFAM" id="SSF52172">
    <property type="entry name" value="CheY-like"/>
    <property type="match status" value="1"/>
</dbReference>
<keyword evidence="4" id="KW-1185">Reference proteome</keyword>
<comment type="caution">
    <text evidence="3">The sequence shown here is derived from an EMBL/GenBank/DDBJ whole genome shotgun (WGS) entry which is preliminary data.</text>
</comment>
<dbReference type="RefSeq" id="WP_344804454.1">
    <property type="nucleotide sequence ID" value="NZ_BAABBO010000007.1"/>
</dbReference>
<feature type="modified residue" description="4-aspartylphosphate" evidence="1">
    <location>
        <position position="10"/>
    </location>
</feature>
<protein>
    <recommendedName>
        <fullName evidence="2">Response regulatory domain-containing protein</fullName>
    </recommendedName>
</protein>
<dbReference type="PROSITE" id="PS50110">
    <property type="entry name" value="RESPONSE_REGULATORY"/>
    <property type="match status" value="1"/>
</dbReference>
<accession>A0ABP7NWT2</accession>
<evidence type="ECO:0000313" key="4">
    <source>
        <dbReference type="Proteomes" id="UP001501337"/>
    </source>
</evidence>
<feature type="domain" description="Response regulatory" evidence="2">
    <location>
        <begin position="1"/>
        <end position="71"/>
    </location>
</feature>
<evidence type="ECO:0000313" key="3">
    <source>
        <dbReference type="EMBL" id="GAA3955616.1"/>
    </source>
</evidence>
<proteinExistence type="predicted"/>